<accession>X6MEH9</accession>
<keyword evidence="3" id="KW-1185">Reference proteome</keyword>
<dbReference type="Proteomes" id="UP000023152">
    <property type="component" value="Unassembled WGS sequence"/>
</dbReference>
<evidence type="ECO:0000313" key="3">
    <source>
        <dbReference type="Proteomes" id="UP000023152"/>
    </source>
</evidence>
<comment type="caution">
    <text evidence="2">The sequence shown here is derived from an EMBL/GenBank/DDBJ whole genome shotgun (WGS) entry which is preliminary data.</text>
</comment>
<feature type="non-terminal residue" evidence="2">
    <location>
        <position position="1"/>
    </location>
</feature>
<feature type="region of interest" description="Disordered" evidence="1">
    <location>
        <begin position="27"/>
        <end position="54"/>
    </location>
</feature>
<reference evidence="2 3" key="1">
    <citation type="journal article" date="2013" name="Curr. Biol.">
        <title>The Genome of the Foraminiferan Reticulomyxa filosa.</title>
        <authorList>
            <person name="Glockner G."/>
            <person name="Hulsmann N."/>
            <person name="Schleicher M."/>
            <person name="Noegel A.A."/>
            <person name="Eichinger L."/>
            <person name="Gallinger C."/>
            <person name="Pawlowski J."/>
            <person name="Sierra R."/>
            <person name="Euteneuer U."/>
            <person name="Pillet L."/>
            <person name="Moustafa A."/>
            <person name="Platzer M."/>
            <person name="Groth M."/>
            <person name="Szafranski K."/>
            <person name="Schliwa M."/>
        </authorList>
    </citation>
    <scope>NUCLEOTIDE SEQUENCE [LARGE SCALE GENOMIC DNA]</scope>
</reference>
<evidence type="ECO:0000256" key="1">
    <source>
        <dbReference type="SAM" id="MobiDB-lite"/>
    </source>
</evidence>
<gene>
    <name evidence="2" type="ORF">RFI_25936</name>
</gene>
<proteinExistence type="predicted"/>
<dbReference type="AlphaFoldDB" id="X6MEH9"/>
<feature type="compositionally biased region" description="Basic and acidic residues" evidence="1">
    <location>
        <begin position="43"/>
        <end position="54"/>
    </location>
</feature>
<name>X6MEH9_RETFI</name>
<protein>
    <submittedName>
        <fullName evidence="2">Uncharacterized protein</fullName>
    </submittedName>
</protein>
<sequence length="178" mass="20948">NNNNNNNNDNDDSDEDRWMQLEAKLHNQSVRKKKRESARRNNRSKETAEADVVDTKEQRKLMLKLSNDSTFYYRLSTEDHDHNKDGSGGNGNSEDIHNTGKKEWEEMCRFYGFDTSRGADTLRRELYIKYSEIHKINAIWWVPSPINSMIFDHYNDVLCASDPKKALCEYNTLVIFIY</sequence>
<evidence type="ECO:0000313" key="2">
    <source>
        <dbReference type="EMBL" id="ETO11440.1"/>
    </source>
</evidence>
<dbReference type="EMBL" id="ASPP01022468">
    <property type="protein sequence ID" value="ETO11440.1"/>
    <property type="molecule type" value="Genomic_DNA"/>
</dbReference>
<feature type="compositionally biased region" description="Basic residues" evidence="1">
    <location>
        <begin position="29"/>
        <end position="42"/>
    </location>
</feature>
<organism evidence="2 3">
    <name type="scientific">Reticulomyxa filosa</name>
    <dbReference type="NCBI Taxonomy" id="46433"/>
    <lineage>
        <taxon>Eukaryota</taxon>
        <taxon>Sar</taxon>
        <taxon>Rhizaria</taxon>
        <taxon>Retaria</taxon>
        <taxon>Foraminifera</taxon>
        <taxon>Monothalamids</taxon>
        <taxon>Reticulomyxidae</taxon>
        <taxon>Reticulomyxa</taxon>
    </lineage>
</organism>